<feature type="transmembrane region" description="Helical" evidence="9">
    <location>
        <begin position="322"/>
        <end position="349"/>
    </location>
</feature>
<dbReference type="Proteomes" id="UP001279681">
    <property type="component" value="Unassembled WGS sequence"/>
</dbReference>
<dbReference type="SUPFAM" id="SSF103473">
    <property type="entry name" value="MFS general substrate transporter"/>
    <property type="match status" value="1"/>
</dbReference>
<comment type="caution">
    <text evidence="10">The sequence shown here is derived from an EMBL/GenBank/DDBJ whole genome shotgun (WGS) entry which is preliminary data.</text>
</comment>
<dbReference type="PANTHER" id="PTHR11328:SF36">
    <property type="entry name" value="MELIBIOSE PERMEASE"/>
    <property type="match status" value="1"/>
</dbReference>
<gene>
    <name evidence="10" type="primary">melB</name>
    <name evidence="10" type="ORF">RFV38_05730</name>
</gene>
<keyword evidence="5 9" id="KW-0812">Transmembrane</keyword>
<evidence type="ECO:0000256" key="4">
    <source>
        <dbReference type="ARBA" id="ARBA00022597"/>
    </source>
</evidence>
<keyword evidence="4" id="KW-0762">Sugar transport</keyword>
<keyword evidence="6" id="KW-0769">Symport</keyword>
<protein>
    <submittedName>
        <fullName evidence="10">Melibiose:sodium transporter MelB</fullName>
    </submittedName>
</protein>
<dbReference type="InterPro" id="IPR039672">
    <property type="entry name" value="MFS_2"/>
</dbReference>
<keyword evidence="11" id="KW-1185">Reference proteome</keyword>
<feature type="transmembrane region" description="Helical" evidence="9">
    <location>
        <begin position="405"/>
        <end position="425"/>
    </location>
</feature>
<dbReference type="Gene3D" id="1.20.1250.20">
    <property type="entry name" value="MFS general substrate transporter like domains"/>
    <property type="match status" value="2"/>
</dbReference>
<evidence type="ECO:0000256" key="5">
    <source>
        <dbReference type="ARBA" id="ARBA00022692"/>
    </source>
</evidence>
<name>A0ABU4W909_9FUSO</name>
<evidence type="ECO:0000256" key="7">
    <source>
        <dbReference type="ARBA" id="ARBA00022989"/>
    </source>
</evidence>
<feature type="transmembrane region" description="Helical" evidence="9">
    <location>
        <begin position="106"/>
        <end position="129"/>
    </location>
</feature>
<evidence type="ECO:0000313" key="10">
    <source>
        <dbReference type="EMBL" id="MDX8335998.1"/>
    </source>
</evidence>
<proteinExistence type="predicted"/>
<keyword evidence="3" id="KW-1003">Cell membrane</keyword>
<dbReference type="NCBIfam" id="NF007749">
    <property type="entry name" value="PRK10429.1"/>
    <property type="match status" value="1"/>
</dbReference>
<dbReference type="Pfam" id="PF13347">
    <property type="entry name" value="MFS_2"/>
    <property type="match status" value="1"/>
</dbReference>
<keyword evidence="2" id="KW-0813">Transport</keyword>
<dbReference type="PROSITE" id="PS00872">
    <property type="entry name" value="NA_GALACTOSIDE_SYMP"/>
    <property type="match status" value="1"/>
</dbReference>
<feature type="transmembrane region" description="Helical" evidence="9">
    <location>
        <begin position="77"/>
        <end position="94"/>
    </location>
</feature>
<dbReference type="NCBIfam" id="TIGR00792">
    <property type="entry name" value="gph"/>
    <property type="match status" value="1"/>
</dbReference>
<dbReference type="EMBL" id="JAVIKH010000006">
    <property type="protein sequence ID" value="MDX8335998.1"/>
    <property type="molecule type" value="Genomic_DNA"/>
</dbReference>
<reference evidence="11" key="1">
    <citation type="submission" date="2023-07" db="EMBL/GenBank/DDBJ databases">
        <authorList>
            <person name="Colorado M.A."/>
            <person name="Villamil L.M."/>
            <person name="Melo J.F."/>
            <person name="Rodriguez J.A."/>
            <person name="Ruiz R.Y."/>
        </authorList>
    </citation>
    <scope>NUCLEOTIDE SEQUENCE [LARGE SCALE GENOMIC DNA]</scope>
    <source>
        <strain evidence="11">C33</strain>
    </source>
</reference>
<feature type="transmembrane region" description="Helical" evidence="9">
    <location>
        <begin position="370"/>
        <end position="393"/>
    </location>
</feature>
<dbReference type="InterPro" id="IPR018043">
    <property type="entry name" value="Na/Gal_symport_CS"/>
</dbReference>
<dbReference type="RefSeq" id="WP_320313403.1">
    <property type="nucleotide sequence ID" value="NZ_JAVIKH010000006.1"/>
</dbReference>
<feature type="transmembrane region" description="Helical" evidence="9">
    <location>
        <begin position="260"/>
        <end position="282"/>
    </location>
</feature>
<feature type="transmembrane region" description="Helical" evidence="9">
    <location>
        <begin position="182"/>
        <end position="201"/>
    </location>
</feature>
<feature type="transmembrane region" description="Helical" evidence="9">
    <location>
        <begin position="294"/>
        <end position="316"/>
    </location>
</feature>
<feature type="transmembrane region" description="Helical" evidence="9">
    <location>
        <begin position="12"/>
        <end position="32"/>
    </location>
</feature>
<accession>A0ABU4W909</accession>
<evidence type="ECO:0000313" key="11">
    <source>
        <dbReference type="Proteomes" id="UP001279681"/>
    </source>
</evidence>
<evidence type="ECO:0000256" key="8">
    <source>
        <dbReference type="ARBA" id="ARBA00023136"/>
    </source>
</evidence>
<evidence type="ECO:0000256" key="1">
    <source>
        <dbReference type="ARBA" id="ARBA00004651"/>
    </source>
</evidence>
<keyword evidence="7 9" id="KW-1133">Transmembrane helix</keyword>
<dbReference type="InterPro" id="IPR036259">
    <property type="entry name" value="MFS_trans_sf"/>
</dbReference>
<evidence type="ECO:0000256" key="2">
    <source>
        <dbReference type="ARBA" id="ARBA00022448"/>
    </source>
</evidence>
<evidence type="ECO:0000256" key="9">
    <source>
        <dbReference type="SAM" id="Phobius"/>
    </source>
</evidence>
<dbReference type="PANTHER" id="PTHR11328">
    <property type="entry name" value="MAJOR FACILITATOR SUPERFAMILY DOMAIN-CONTAINING PROTEIN"/>
    <property type="match status" value="1"/>
</dbReference>
<organism evidence="10 11">
    <name type="scientific">Candidatus Cetobacterium colombiensis</name>
    <dbReference type="NCBI Taxonomy" id="3073100"/>
    <lineage>
        <taxon>Bacteria</taxon>
        <taxon>Fusobacteriati</taxon>
        <taxon>Fusobacteriota</taxon>
        <taxon>Fusobacteriia</taxon>
        <taxon>Fusobacteriales</taxon>
        <taxon>Fusobacteriaceae</taxon>
        <taxon>Cetobacterium</taxon>
    </lineage>
</organism>
<evidence type="ECO:0000256" key="3">
    <source>
        <dbReference type="ARBA" id="ARBA00022475"/>
    </source>
</evidence>
<sequence>MVSLKMKLSYGLGALGKDYACAIVYIFLMYYFTDVLGLAPAFVGTLFLVARMWDAVNDPAMGMVVDNTRSKWGKFRPWILIGTILNAITVVGMFTKPEAFSGKSLYIYISIMYILWGMTYTVMDIPFWSMIPALSSDKKEREEIAVVPRIFASLAWLSLGSFGLPLIAFLGKGNEGRGFSMLSLGIAAVFIFTTILTVTNVKEQVKSSKNSEKINLREAFKLILKNDQLVALIGTVLMFNLMAQISGGVAIYYFKYVIGIENLFSVFVGFSGLAEIGSLMAFPILSRKIGRKKVFFLACALPVIGFLMLFIFGQIAPTNGTLVAIAGVVAKLGSGLTLGISTVMLADVVDYGEFKFGSRNESVIFSVQTLLVKTASAVSGWLIGMGLSLVGYIPNVAQTASAVMGIKYLMIVFPILLSIFGYVIYRKYYKLNGEYYDEIVEAIKVKRQVEI</sequence>
<dbReference type="CDD" id="cd17332">
    <property type="entry name" value="MFS_MelB_like"/>
    <property type="match status" value="1"/>
</dbReference>
<keyword evidence="8 9" id="KW-0472">Membrane</keyword>
<comment type="subcellular location">
    <subcellularLocation>
        <location evidence="1">Cell membrane</location>
        <topology evidence="1">Multi-pass membrane protein</topology>
    </subcellularLocation>
</comment>
<dbReference type="InterPro" id="IPR001927">
    <property type="entry name" value="Na/Gal_symport"/>
</dbReference>
<evidence type="ECO:0000256" key="6">
    <source>
        <dbReference type="ARBA" id="ARBA00022847"/>
    </source>
</evidence>
<feature type="transmembrane region" description="Helical" evidence="9">
    <location>
        <begin position="229"/>
        <end position="254"/>
    </location>
</feature>
<feature type="transmembrane region" description="Helical" evidence="9">
    <location>
        <begin position="150"/>
        <end position="170"/>
    </location>
</feature>